<dbReference type="AlphaFoldDB" id="A0AAV7TLI8"/>
<dbReference type="EMBL" id="JANPWB010000006">
    <property type="protein sequence ID" value="KAJ1177492.1"/>
    <property type="molecule type" value="Genomic_DNA"/>
</dbReference>
<evidence type="ECO:0000256" key="1">
    <source>
        <dbReference type="SAM" id="MobiDB-lite"/>
    </source>
</evidence>
<accession>A0AAV7TLI8</accession>
<evidence type="ECO:0000313" key="2">
    <source>
        <dbReference type="EMBL" id="KAJ1177492.1"/>
    </source>
</evidence>
<gene>
    <name evidence="2" type="ORF">NDU88_002747</name>
</gene>
<organism evidence="2 3">
    <name type="scientific">Pleurodeles waltl</name>
    <name type="common">Iberian ribbed newt</name>
    <dbReference type="NCBI Taxonomy" id="8319"/>
    <lineage>
        <taxon>Eukaryota</taxon>
        <taxon>Metazoa</taxon>
        <taxon>Chordata</taxon>
        <taxon>Craniata</taxon>
        <taxon>Vertebrata</taxon>
        <taxon>Euteleostomi</taxon>
        <taxon>Amphibia</taxon>
        <taxon>Batrachia</taxon>
        <taxon>Caudata</taxon>
        <taxon>Salamandroidea</taxon>
        <taxon>Salamandridae</taxon>
        <taxon>Pleurodelinae</taxon>
        <taxon>Pleurodeles</taxon>
    </lineage>
</organism>
<feature type="region of interest" description="Disordered" evidence="1">
    <location>
        <begin position="137"/>
        <end position="156"/>
    </location>
</feature>
<reference evidence="2" key="1">
    <citation type="journal article" date="2022" name="bioRxiv">
        <title>Sequencing and chromosome-scale assembly of the giantPleurodeles waltlgenome.</title>
        <authorList>
            <person name="Brown T."/>
            <person name="Elewa A."/>
            <person name="Iarovenko S."/>
            <person name="Subramanian E."/>
            <person name="Araus A.J."/>
            <person name="Petzold A."/>
            <person name="Susuki M."/>
            <person name="Suzuki K.-i.T."/>
            <person name="Hayashi T."/>
            <person name="Toyoda A."/>
            <person name="Oliveira C."/>
            <person name="Osipova E."/>
            <person name="Leigh N.D."/>
            <person name="Simon A."/>
            <person name="Yun M.H."/>
        </authorList>
    </citation>
    <scope>NUCLEOTIDE SEQUENCE</scope>
    <source>
        <strain evidence="2">20211129_DDA</strain>
        <tissue evidence="2">Liver</tissue>
    </source>
</reference>
<feature type="compositionally biased region" description="Polar residues" evidence="1">
    <location>
        <begin position="1"/>
        <end position="17"/>
    </location>
</feature>
<evidence type="ECO:0000313" key="3">
    <source>
        <dbReference type="Proteomes" id="UP001066276"/>
    </source>
</evidence>
<sequence length="240" mass="25831">MHCMGSSTPPTIQTTDLQPPERPVSPCPSKLLSGVRGRPVPAAVPGASREPTWIGGESRLPVPDSDRTRPRVSRCPPAPMATNCVPNSLHSTSAGQSAGTHLGYRCAPQSLAVCGTGAYHNGRPALRRCPAPRTSYAGRFPQKKPQSIGAPGSGSSGSVAPWFPQAGLFPGSAFPCVALFRLRRARLMAAPSPQHHTRAPRQEHLIRQVGKTFPEHTRCWRPARDTHFLHQGLQLLTSRQ</sequence>
<keyword evidence="3" id="KW-1185">Reference proteome</keyword>
<feature type="region of interest" description="Disordered" evidence="1">
    <location>
        <begin position="1"/>
        <end position="79"/>
    </location>
</feature>
<name>A0AAV7TLI8_PLEWA</name>
<proteinExistence type="predicted"/>
<dbReference type="Proteomes" id="UP001066276">
    <property type="component" value="Chromosome 3_2"/>
</dbReference>
<protein>
    <submittedName>
        <fullName evidence="2">Uncharacterized protein</fullName>
    </submittedName>
</protein>
<comment type="caution">
    <text evidence="2">The sequence shown here is derived from an EMBL/GenBank/DDBJ whole genome shotgun (WGS) entry which is preliminary data.</text>
</comment>